<evidence type="ECO:0000256" key="17">
    <source>
        <dbReference type="SAM" id="MobiDB-lite"/>
    </source>
</evidence>
<keyword evidence="7" id="KW-0408">Iron</keyword>
<keyword evidence="6" id="KW-0560">Oxidoreductase</keyword>
<evidence type="ECO:0000256" key="8">
    <source>
        <dbReference type="ARBA" id="ARBA00023033"/>
    </source>
</evidence>
<dbReference type="PANTHER" id="PTHR47948:SF4">
    <property type="entry name" value="TRANS-CINNAMATE 4-MONOOXYGENASE"/>
    <property type="match status" value="1"/>
</dbReference>
<dbReference type="GO" id="GO:0016020">
    <property type="term" value="C:membrane"/>
    <property type="evidence" value="ECO:0007669"/>
    <property type="project" value="UniProtKB-SubCell"/>
</dbReference>
<dbReference type="Gene3D" id="1.10.630.10">
    <property type="entry name" value="Cytochrome P450"/>
    <property type="match status" value="1"/>
</dbReference>
<dbReference type="SUPFAM" id="SSF48264">
    <property type="entry name" value="Cytochrome P450"/>
    <property type="match status" value="1"/>
</dbReference>
<dbReference type="GO" id="GO:0016710">
    <property type="term" value="F:trans-cinnamate 4-monooxygenase activity"/>
    <property type="evidence" value="ECO:0007669"/>
    <property type="project" value="UniProtKB-EC"/>
</dbReference>
<dbReference type="AlphaFoldDB" id="A0A8S2AA64"/>
<dbReference type="GO" id="GO:0005506">
    <property type="term" value="F:iron ion binding"/>
    <property type="evidence" value="ECO:0007669"/>
    <property type="project" value="InterPro"/>
</dbReference>
<evidence type="ECO:0000256" key="5">
    <source>
        <dbReference type="ARBA" id="ARBA00022723"/>
    </source>
</evidence>
<evidence type="ECO:0000256" key="1">
    <source>
        <dbReference type="ARBA" id="ARBA00001971"/>
    </source>
</evidence>
<feature type="region of interest" description="Disordered" evidence="17">
    <location>
        <begin position="914"/>
        <end position="964"/>
    </location>
</feature>
<comment type="cofactor">
    <cofactor evidence="1">
        <name>heme</name>
        <dbReference type="ChEBI" id="CHEBI:30413"/>
    </cofactor>
</comment>
<dbReference type="Pfam" id="PF00067">
    <property type="entry name" value="p450"/>
    <property type="match status" value="1"/>
</dbReference>
<keyword evidence="19" id="KW-1185">Reference proteome</keyword>
<dbReference type="PANTHER" id="PTHR47948">
    <property type="entry name" value="TRANS-CINNAMATE 4-MONOOXYGENASE"/>
    <property type="match status" value="1"/>
</dbReference>
<accession>A0A8S2AA64</accession>
<proteinExistence type="inferred from homology"/>
<evidence type="ECO:0000256" key="16">
    <source>
        <dbReference type="ARBA" id="ARBA00048198"/>
    </source>
</evidence>
<evidence type="ECO:0000256" key="2">
    <source>
        <dbReference type="ARBA" id="ARBA00004167"/>
    </source>
</evidence>
<comment type="pathway">
    <text evidence="9">Phenylpropanoid metabolism; trans-4-coumarate biosynthesis; trans-4-coumarate from trans-cinnamate: step 1/1.</text>
</comment>
<evidence type="ECO:0000313" key="18">
    <source>
        <dbReference type="EMBL" id="CAE6021670.1"/>
    </source>
</evidence>
<comment type="subcellular location">
    <subcellularLocation>
        <location evidence="2">Membrane</location>
        <topology evidence="2">Single-pass membrane protein</topology>
    </subcellularLocation>
</comment>
<evidence type="ECO:0000313" key="19">
    <source>
        <dbReference type="Proteomes" id="UP000682877"/>
    </source>
</evidence>
<evidence type="ECO:0000256" key="11">
    <source>
        <dbReference type="ARBA" id="ARBA00040090"/>
    </source>
</evidence>
<comment type="function">
    <text evidence="15">Catalyzes the first oxidative step of the phenylpropanoid pathway in higher plants by transforming trans-cinnamate into p-coumarate. The compounds formed by this pathway are essential components for lignification, pollination, and defense against ultraviolet light, predators and pathogens.</text>
</comment>
<comment type="similarity">
    <text evidence="3">Belongs to the cytochrome P450 family.</text>
</comment>
<evidence type="ECO:0000256" key="3">
    <source>
        <dbReference type="ARBA" id="ARBA00010617"/>
    </source>
</evidence>
<evidence type="ECO:0000256" key="12">
    <source>
        <dbReference type="ARBA" id="ARBA00041322"/>
    </source>
</evidence>
<keyword evidence="4" id="KW-0349">Heme</keyword>
<dbReference type="InterPro" id="IPR001128">
    <property type="entry name" value="Cyt_P450"/>
</dbReference>
<name>A0A8S2AA64_ARAAE</name>
<evidence type="ECO:0000256" key="14">
    <source>
        <dbReference type="ARBA" id="ARBA00042998"/>
    </source>
</evidence>
<evidence type="ECO:0000256" key="4">
    <source>
        <dbReference type="ARBA" id="ARBA00022617"/>
    </source>
</evidence>
<evidence type="ECO:0000256" key="7">
    <source>
        <dbReference type="ARBA" id="ARBA00023004"/>
    </source>
</evidence>
<evidence type="ECO:0000256" key="10">
    <source>
        <dbReference type="ARBA" id="ARBA00038946"/>
    </source>
</evidence>
<dbReference type="GO" id="GO:0020037">
    <property type="term" value="F:heme binding"/>
    <property type="evidence" value="ECO:0007669"/>
    <property type="project" value="InterPro"/>
</dbReference>
<dbReference type="Proteomes" id="UP000682877">
    <property type="component" value="Chromosome 4"/>
</dbReference>
<feature type="compositionally biased region" description="Basic and acidic residues" evidence="17">
    <location>
        <begin position="933"/>
        <end position="945"/>
    </location>
</feature>
<sequence length="964" mass="110370">MDLLLLEKSLIAVFVAVVLATVIAKLRGKKLKLPPGPMPIPIFGNWLQVGDDLNHRNLVEYAKKFGDLFLLRMGQRNLVVVSSPDLTKEVLHTQGVEFGSRTRNVVFDIFTGKGQDMVFTVYGEHWRKMRRIMTVPFFTNKVVQQNREGWEFEAASVVEDVKKNPDSATKGIVLRKRLQLMMYNNMFRIMFDRRFESEDDPLFLRLKALNGERSRLAQSFEYNYGDFIPILRPFLRGYLKICQDVKDRRIALFKKYFVDERKQIASSKPTGSEGLKCAIDHILEAEQKGEINEDNVLYIVENINVAAIETTLWSIEWGIAELVNHPEIQTANLIEDHRLHRCVAAIIRQKQYFEQRRQQQHQFSVGIESCTNDINNSNQHSREHQSLDILNLLNLSTATPECKSSCPENGMQDLDTDFYSLKDNISGVGSSFNHIAEPTSSKRTLFSLPDNQTSDFKKANTTADLMDGTERKLSVFDLVGDDHITTNLEECSPSEAHMAFSVEGLGKIKTETPDSSPQPSDRTFVYRCSSPWKDTGQPGTSHVRERLNDFENEVDTIIESSKMFQDDSRYRSPIGIHAKDGGRKQKLQTFSDHLHKQYSDSRGYFCDVADFNNSRFSDDEWNAKSAFLDDGEASFYWKGEQPCQKESLNPDFLKYGKGYTESRSSEEHHRKKKRDYLETTWRSNIRDSPTRRSHLLETNIDHPSFAKPAYFRTSDFDFDNVFDQPVWSSIVPEEDKDSHSLRSEESCSSSAVWTNETHNSQFETNTRQRKRETNSFRNLGDKKYLNYNLFQESWEDWDVDDQRMKRQVGSGKQVRLSNPVKLKSTSQREGGLDASYNWFAEGFTSAGLNSDVTSERDKPYPFLNAELGSSHWGSSRAPDSIPETWVPKFSVGGTGDDDDEDDYVNCLSANHKSKLAGDTCGFENDTLSENDNEQSREVNHPKIQGDETSSSVAKSLSDENEYVR</sequence>
<dbReference type="EMBL" id="LR999454">
    <property type="protein sequence ID" value="CAE6021670.1"/>
    <property type="molecule type" value="Genomic_DNA"/>
</dbReference>
<protein>
    <recommendedName>
        <fullName evidence="11">Trans-cinnamate 4-monooxygenase</fullName>
        <ecNumber evidence="10">1.14.14.91</ecNumber>
    </recommendedName>
    <alternativeName>
        <fullName evidence="12">Cinnamic acid 4-hydroxylase</fullName>
    </alternativeName>
    <alternativeName>
        <fullName evidence="14">Cytochrome P450 73</fullName>
    </alternativeName>
    <alternativeName>
        <fullName evidence="13">Cytochrome P450C4H</fullName>
    </alternativeName>
</protein>
<evidence type="ECO:0000256" key="13">
    <source>
        <dbReference type="ARBA" id="ARBA00042815"/>
    </source>
</evidence>
<dbReference type="InterPro" id="IPR002401">
    <property type="entry name" value="Cyt_P450_E_grp-I"/>
</dbReference>
<reference evidence="18" key="1">
    <citation type="submission" date="2021-01" db="EMBL/GenBank/DDBJ databases">
        <authorList>
            <person name="Bezrukov I."/>
        </authorList>
    </citation>
    <scope>NUCLEOTIDE SEQUENCE</scope>
</reference>
<evidence type="ECO:0000256" key="9">
    <source>
        <dbReference type="ARBA" id="ARBA00037893"/>
    </source>
</evidence>
<comment type="catalytic activity">
    <reaction evidence="16">
        <text>(E)-cinnamate + reduced [NADPH--hemoprotein reductase] + O2 = (E)-4-coumarate + oxidized [NADPH--hemoprotein reductase] + H2O + H(+)</text>
        <dbReference type="Rhea" id="RHEA:10608"/>
        <dbReference type="Rhea" id="RHEA-COMP:11964"/>
        <dbReference type="Rhea" id="RHEA-COMP:11965"/>
        <dbReference type="ChEBI" id="CHEBI:12876"/>
        <dbReference type="ChEBI" id="CHEBI:15377"/>
        <dbReference type="ChEBI" id="CHEBI:15378"/>
        <dbReference type="ChEBI" id="CHEBI:15379"/>
        <dbReference type="ChEBI" id="CHEBI:15669"/>
        <dbReference type="ChEBI" id="CHEBI:57618"/>
        <dbReference type="ChEBI" id="CHEBI:58210"/>
        <dbReference type="EC" id="1.14.14.91"/>
    </reaction>
</comment>
<gene>
    <name evidence="18" type="ORF">AARE701A_LOCUS10154</name>
</gene>
<dbReference type="GO" id="GO:0009808">
    <property type="term" value="P:lignin metabolic process"/>
    <property type="evidence" value="ECO:0007669"/>
    <property type="project" value="TreeGrafter"/>
</dbReference>
<evidence type="ECO:0000256" key="15">
    <source>
        <dbReference type="ARBA" id="ARBA00045946"/>
    </source>
</evidence>
<organism evidence="18 19">
    <name type="scientific">Arabidopsis arenosa</name>
    <name type="common">Sand rock-cress</name>
    <name type="synonym">Cardaminopsis arenosa</name>
    <dbReference type="NCBI Taxonomy" id="38785"/>
    <lineage>
        <taxon>Eukaryota</taxon>
        <taxon>Viridiplantae</taxon>
        <taxon>Streptophyta</taxon>
        <taxon>Embryophyta</taxon>
        <taxon>Tracheophyta</taxon>
        <taxon>Spermatophyta</taxon>
        <taxon>Magnoliopsida</taxon>
        <taxon>eudicotyledons</taxon>
        <taxon>Gunneridae</taxon>
        <taxon>Pentapetalae</taxon>
        <taxon>rosids</taxon>
        <taxon>malvids</taxon>
        <taxon>Brassicales</taxon>
        <taxon>Brassicaceae</taxon>
        <taxon>Camelineae</taxon>
        <taxon>Arabidopsis</taxon>
    </lineage>
</organism>
<dbReference type="InterPro" id="IPR036396">
    <property type="entry name" value="Cyt_P450_sf"/>
</dbReference>
<dbReference type="PRINTS" id="PR00463">
    <property type="entry name" value="EP450I"/>
</dbReference>
<evidence type="ECO:0000256" key="6">
    <source>
        <dbReference type="ARBA" id="ARBA00023002"/>
    </source>
</evidence>
<dbReference type="EC" id="1.14.14.91" evidence="10"/>
<keyword evidence="5" id="KW-0479">Metal-binding</keyword>
<keyword evidence="8" id="KW-0503">Monooxygenase</keyword>
<dbReference type="FunFam" id="1.10.630.10:FF:000422">
    <property type="entry name" value="Putative cytochrome P450 superfamily protein"/>
    <property type="match status" value="1"/>
</dbReference>